<organism evidence="1">
    <name type="scientific">Moorena producens (strain JHB)</name>
    <dbReference type="NCBI Taxonomy" id="1454205"/>
    <lineage>
        <taxon>Bacteria</taxon>
        <taxon>Bacillati</taxon>
        <taxon>Cyanobacteriota</taxon>
        <taxon>Cyanophyceae</taxon>
        <taxon>Coleofasciculales</taxon>
        <taxon>Coleofasciculaceae</taxon>
        <taxon>Moorena</taxon>
    </lineage>
</organism>
<sequence>MRFTGFFPTSEVPSSDFPTPYSLLPTPYSRATHDFVPQAIGNH</sequence>
<protein>
    <submittedName>
        <fullName evidence="1">Uncharacterized protein</fullName>
    </submittedName>
</protein>
<gene>
    <name evidence="1" type="ORF">BJP36_42840</name>
</gene>
<reference evidence="1" key="2">
    <citation type="submission" date="2022-10" db="EMBL/GenBank/DDBJ databases">
        <authorList>
            <person name="Ngo T.-E."/>
        </authorList>
    </citation>
    <scope>NUCLEOTIDE SEQUENCE</scope>
    <source>
        <strain evidence="1">JHB</strain>
    </source>
</reference>
<accession>A0A9Q9ST08</accession>
<dbReference type="Proteomes" id="UP000176944">
    <property type="component" value="Chromosome"/>
</dbReference>
<reference evidence="1" key="1">
    <citation type="journal article" date="2017" name="Proc. Natl. Acad. Sci. U.S.A.">
        <title>Comparative genomics uncovers the prolific and distinctive metabolic potential of the cyanobacterial genus Moorea.</title>
        <authorList>
            <person name="Leao T."/>
            <person name="Castelao G."/>
            <person name="Korobeynikov A."/>
            <person name="Monroe E.A."/>
            <person name="Podell S."/>
            <person name="Glukhov E."/>
            <person name="Allen E.E."/>
            <person name="Gerwick W.H."/>
            <person name="Gerwick L."/>
        </authorList>
    </citation>
    <scope>NUCLEOTIDE SEQUENCE</scope>
    <source>
        <strain evidence="1">JHB</strain>
    </source>
</reference>
<dbReference type="AlphaFoldDB" id="A0A9Q9ST08"/>
<proteinExistence type="predicted"/>
<dbReference type="EMBL" id="CP017708">
    <property type="protein sequence ID" value="WAN69101.1"/>
    <property type="molecule type" value="Genomic_DNA"/>
</dbReference>
<evidence type="ECO:0000313" key="1">
    <source>
        <dbReference type="EMBL" id="WAN69101.1"/>
    </source>
</evidence>
<name>A0A9Q9ST08_MOOP1</name>